<organism evidence="2 3">
    <name type="scientific">Phyllosticta citricarpa</name>
    <dbReference type="NCBI Taxonomy" id="55181"/>
    <lineage>
        <taxon>Eukaryota</taxon>
        <taxon>Fungi</taxon>
        <taxon>Dikarya</taxon>
        <taxon>Ascomycota</taxon>
        <taxon>Pezizomycotina</taxon>
        <taxon>Dothideomycetes</taxon>
        <taxon>Dothideomycetes incertae sedis</taxon>
        <taxon>Botryosphaeriales</taxon>
        <taxon>Phyllostictaceae</taxon>
        <taxon>Phyllosticta</taxon>
    </lineage>
</organism>
<name>A0ABR1MBJ6_9PEZI</name>
<feature type="region of interest" description="Disordered" evidence="1">
    <location>
        <begin position="1"/>
        <end position="34"/>
    </location>
</feature>
<evidence type="ECO:0000313" key="2">
    <source>
        <dbReference type="EMBL" id="KAK7545308.1"/>
    </source>
</evidence>
<comment type="caution">
    <text evidence="2">The sequence shown here is derived from an EMBL/GenBank/DDBJ whole genome shotgun (WGS) entry which is preliminary data.</text>
</comment>
<gene>
    <name evidence="2" type="ORF">IWX46DRAFT_115335</name>
</gene>
<proteinExistence type="predicted"/>
<sequence length="219" mass="24855">MLAAHSEGSLDEAEAALTTESRTSHNKSDRSSTKSFGMLPRKSFFDWFSDIPFHRHILDTLRFDDDRDASCPWTFGFLAVPLAIFALFQRAASELQRTASVATVLAFHFWISGFQDFSHFCTINSGAFYSATSIRFLHSALQFDDTYTPLAGWGSVRDKSSLRSSVRYCTYLCQRPCTRTSSVHSCRKERQAWHIDPVEAARRAVSSSRSEQEEREAQL</sequence>
<evidence type="ECO:0000313" key="3">
    <source>
        <dbReference type="Proteomes" id="UP001365128"/>
    </source>
</evidence>
<protein>
    <submittedName>
        <fullName evidence="2">Uncharacterized protein</fullName>
    </submittedName>
</protein>
<keyword evidence="3" id="KW-1185">Reference proteome</keyword>
<evidence type="ECO:0000256" key="1">
    <source>
        <dbReference type="SAM" id="MobiDB-lite"/>
    </source>
</evidence>
<dbReference type="Proteomes" id="UP001365128">
    <property type="component" value="Unassembled WGS sequence"/>
</dbReference>
<reference evidence="2 3" key="1">
    <citation type="submission" date="2024-04" db="EMBL/GenBank/DDBJ databases">
        <title>Phyllosticta paracitricarpa is synonymous to the EU quarantine fungus P. citricarpa based on phylogenomic analyses.</title>
        <authorList>
            <consortium name="Lawrence Berkeley National Laboratory"/>
            <person name="Van Ingen-Buijs V.A."/>
            <person name="Van Westerhoven A.C."/>
            <person name="Haridas S."/>
            <person name="Skiadas P."/>
            <person name="Martin F."/>
            <person name="Groenewald J.Z."/>
            <person name="Crous P.W."/>
            <person name="Seidl M.F."/>
        </authorList>
    </citation>
    <scope>NUCLEOTIDE SEQUENCE [LARGE SCALE GENOMIC DNA]</scope>
    <source>
        <strain evidence="2 3">CBS 122670</strain>
    </source>
</reference>
<accession>A0ABR1MBJ6</accession>
<feature type="compositionally biased region" description="Basic and acidic residues" evidence="1">
    <location>
        <begin position="22"/>
        <end position="32"/>
    </location>
</feature>
<dbReference type="EMBL" id="JBBPDW010000018">
    <property type="protein sequence ID" value="KAK7545308.1"/>
    <property type="molecule type" value="Genomic_DNA"/>
</dbReference>